<reference evidence="1" key="1">
    <citation type="submission" date="2018-07" db="EMBL/GenBank/DDBJ databases">
        <authorList>
            <consortium name="GenomeTrakr network: Whole genome sequencing for foodborne pathogen traceback"/>
        </authorList>
    </citation>
    <scope>NUCLEOTIDE SEQUENCE</scope>
    <source>
        <strain evidence="1">FSIS11811259</strain>
    </source>
</reference>
<protein>
    <submittedName>
        <fullName evidence="1">Uncharacterized protein</fullName>
    </submittedName>
</protein>
<evidence type="ECO:0000313" key="1">
    <source>
        <dbReference type="EMBL" id="EBO0294854.1"/>
    </source>
</evidence>
<sequence>MKRGVVASPINIQLIETGGFRTTGGLSRTDINYYSLYWDKVVIPGSKEIYFKLAGEEELLSLGVIERPIVSIGSNSDNYAITFPFQQLHIYSELQKSMSDYHWVLHQIGSNLAFPTATDDRLKNLQFELYNALPVPSSDVHPADILEFKQKNLDAFTHFHNY</sequence>
<comment type="caution">
    <text evidence="1">The sequence shown here is derived from an EMBL/GenBank/DDBJ whole genome shotgun (WGS) entry which is preliminary data.</text>
</comment>
<accession>A0A5T9L205</accession>
<organism evidence="1">
    <name type="scientific">Salmonella enterica</name>
    <name type="common">Salmonella choleraesuis</name>
    <dbReference type="NCBI Taxonomy" id="28901"/>
    <lineage>
        <taxon>Bacteria</taxon>
        <taxon>Pseudomonadati</taxon>
        <taxon>Pseudomonadota</taxon>
        <taxon>Gammaproteobacteria</taxon>
        <taxon>Enterobacterales</taxon>
        <taxon>Enterobacteriaceae</taxon>
        <taxon>Salmonella</taxon>
    </lineage>
</organism>
<dbReference type="EMBL" id="AAGBJE010000031">
    <property type="protein sequence ID" value="EBO0294854.1"/>
    <property type="molecule type" value="Genomic_DNA"/>
</dbReference>
<proteinExistence type="predicted"/>
<feature type="non-terminal residue" evidence="1">
    <location>
        <position position="162"/>
    </location>
</feature>
<gene>
    <name evidence="1" type="ORF">DR965_16980</name>
</gene>
<name>A0A5T9L205_SALER</name>
<dbReference type="AlphaFoldDB" id="A0A5T9L205"/>